<dbReference type="EMBL" id="MF459647">
    <property type="protein sequence ID" value="ASU03874.1"/>
    <property type="molecule type" value="Genomic_DNA"/>
</dbReference>
<gene>
    <name evidence="2" type="ORF">JOAD_41</name>
</gene>
<protein>
    <submittedName>
        <fullName evidence="2">Uncharacterized protein</fullName>
    </submittedName>
</protein>
<organism evidence="2 3">
    <name type="scientific">Erwinia phage vB_EamM_Joad</name>
    <dbReference type="NCBI Taxonomy" id="2026081"/>
    <lineage>
        <taxon>Viruses</taxon>
        <taxon>Duplodnaviria</taxon>
        <taxon>Heunggongvirae</taxon>
        <taxon>Uroviricota</taxon>
        <taxon>Caudoviricetes</taxon>
        <taxon>Chimalliviridae</taxon>
        <taxon>Risingsunvirus</taxon>
        <taxon>Risingsunvirus risingsun</taxon>
    </lineage>
</organism>
<dbReference type="Proteomes" id="UP000222624">
    <property type="component" value="Genome"/>
</dbReference>
<evidence type="ECO:0000256" key="1">
    <source>
        <dbReference type="SAM" id="MobiDB-lite"/>
    </source>
</evidence>
<feature type="compositionally biased region" description="Low complexity" evidence="1">
    <location>
        <begin position="326"/>
        <end position="346"/>
    </location>
</feature>
<reference evidence="3" key="1">
    <citation type="submission" date="2017-07" db="EMBL/GenBank/DDBJ databases">
        <authorList>
            <person name="Bickmore M.X."/>
            <person name="Vaden K."/>
            <person name="Brady T.S."/>
            <person name="Tateoka O.B."/>
            <person name="Carter J.L."/>
            <person name="Pape J.A."/>
            <person name="Robinson D.M."/>
            <person name="Russell K.A."/>
            <person name="Staley L.A."/>
            <person name="Stettler J.M."/>
            <person name="Townsend M.H."/>
            <person name="Wienclaw T."/>
            <person name="Williamson T.L."/>
            <person name="Kruger J.L."/>
            <person name="Berg J.A."/>
            <person name="Sharma R."/>
            <person name="Payne A.M."/>
            <person name="Fajardo C.P."/>
            <person name="Breakwell D.P."/>
            <person name="Hope S."/>
            <person name="Grose J.H."/>
        </authorList>
    </citation>
    <scope>NUCLEOTIDE SEQUENCE [LARGE SCALE GENOMIC DNA]</scope>
</reference>
<evidence type="ECO:0000313" key="3">
    <source>
        <dbReference type="Proteomes" id="UP000222624"/>
    </source>
</evidence>
<name>A0A223LI29_9CAUD</name>
<evidence type="ECO:0000313" key="2">
    <source>
        <dbReference type="EMBL" id="ASU03874.1"/>
    </source>
</evidence>
<feature type="compositionally biased region" description="Polar residues" evidence="1">
    <location>
        <begin position="303"/>
        <end position="325"/>
    </location>
</feature>
<feature type="region of interest" description="Disordered" evidence="1">
    <location>
        <begin position="303"/>
        <end position="346"/>
    </location>
</feature>
<sequence>MNELNKLYSAMWKSWGGVIKEDGRMVLEVEGSEYPVRIDEMDMFLPLSEVLEGQTMGKVFFHPACENITSKETEVFKVIRKIAPMRLLTMFREYPLVLLDVATRKTKKTWRQDILDLLDPLSNVKKNVRDELKMLFSRMHIEVENEGVDNRFIHFKVSKGGGRSKVTGEKVYYKTKPSFPFYNEMVKKLARSEGMADNQTVEVNNFSVSRGALKVAVDLFQGILPAVMAPDDYEFESTQPVAARLTSFLMCYAEMAEQLNRLQNNFRADFDKKGIYPIDVSWVEHLENLPDIYRQVPQMDYNSHNTQEESTNGVNQGNLGNMLSFNSNSNNTQQQQQNPQQQVTNQMAQAQGFDTTAPMMQPGDDYQNFDIDYNTNSVMHYARNRSTGMTVLYRCSRRGNLIERRELYPQQQGGMMGGMGMGMQNMMPNGMMMMMPNGMMTMMPMSAPTAGSTMNSIQPGSYDNTPAVF</sequence>
<accession>A0A223LI29</accession>
<proteinExistence type="predicted"/>